<dbReference type="Proteomes" id="UP000422221">
    <property type="component" value="Unassembled WGS sequence"/>
</dbReference>
<organism evidence="1 2">
    <name type="scientific">Bacteroides salyersiae</name>
    <dbReference type="NCBI Taxonomy" id="291644"/>
    <lineage>
        <taxon>Bacteria</taxon>
        <taxon>Pseudomonadati</taxon>
        <taxon>Bacteroidota</taxon>
        <taxon>Bacteroidia</taxon>
        <taxon>Bacteroidales</taxon>
        <taxon>Bacteroidaceae</taxon>
        <taxon>Bacteroides</taxon>
    </lineage>
</organism>
<evidence type="ECO:0000313" key="1">
    <source>
        <dbReference type="EMBL" id="KAA3770842.1"/>
    </source>
</evidence>
<sequence>MPFFVVKAFHHHEAENAVSASCPDTHHSHHSHNACDDCAVCKYSLSLFTEADSSDFILILPLVPYERVTYPEKIAYALSYSHYLRGPPVA</sequence>
<evidence type="ECO:0008006" key="3">
    <source>
        <dbReference type="Google" id="ProtNLM"/>
    </source>
</evidence>
<reference evidence="1 2" key="1">
    <citation type="journal article" date="2019" name="Nat. Med.">
        <title>A library of human gut bacterial isolates paired with longitudinal multiomics data enables mechanistic microbiome research.</title>
        <authorList>
            <person name="Poyet M."/>
            <person name="Groussin M."/>
            <person name="Gibbons S.M."/>
            <person name="Avila-Pacheco J."/>
            <person name="Jiang X."/>
            <person name="Kearney S.M."/>
            <person name="Perrotta A.R."/>
            <person name="Berdy B."/>
            <person name="Zhao S."/>
            <person name="Lieberman T.D."/>
            <person name="Swanson P.K."/>
            <person name="Smith M."/>
            <person name="Roesemann S."/>
            <person name="Alexander J.E."/>
            <person name="Rich S.A."/>
            <person name="Livny J."/>
            <person name="Vlamakis H."/>
            <person name="Clish C."/>
            <person name="Bullock K."/>
            <person name="Deik A."/>
            <person name="Scott J."/>
            <person name="Pierce K.A."/>
            <person name="Xavier R.J."/>
            <person name="Alm E.J."/>
        </authorList>
    </citation>
    <scope>NUCLEOTIDE SEQUENCE [LARGE SCALE GENOMIC DNA]</scope>
    <source>
        <strain evidence="1 2">BIOML-A10</strain>
    </source>
</reference>
<dbReference type="EMBL" id="VWMK01000001">
    <property type="protein sequence ID" value="KAA3770842.1"/>
    <property type="molecule type" value="Genomic_DNA"/>
</dbReference>
<gene>
    <name evidence="1" type="ORF">F3F73_02085</name>
</gene>
<proteinExistence type="predicted"/>
<name>A0A7J4XPZ2_9BACE</name>
<comment type="caution">
    <text evidence="1">The sequence shown here is derived from an EMBL/GenBank/DDBJ whole genome shotgun (WGS) entry which is preliminary data.</text>
</comment>
<accession>A0A7J4XPZ2</accession>
<protein>
    <recommendedName>
        <fullName evidence="3">DUF2946 domain-containing protein</fullName>
    </recommendedName>
</protein>
<dbReference type="AlphaFoldDB" id="A0A7J4XPZ2"/>
<evidence type="ECO:0000313" key="2">
    <source>
        <dbReference type="Proteomes" id="UP000422221"/>
    </source>
</evidence>